<gene>
    <name evidence="2" type="ORF">ACFQPS_13115</name>
</gene>
<name>A0ABW2KXS9_9PROT</name>
<dbReference type="EMBL" id="JBHTCM010000012">
    <property type="protein sequence ID" value="MFC7334106.1"/>
    <property type="molecule type" value="Genomic_DNA"/>
</dbReference>
<organism evidence="2 3">
    <name type="scientific">Rhodocista pekingensis</name>
    <dbReference type="NCBI Taxonomy" id="201185"/>
    <lineage>
        <taxon>Bacteria</taxon>
        <taxon>Pseudomonadati</taxon>
        <taxon>Pseudomonadota</taxon>
        <taxon>Alphaproteobacteria</taxon>
        <taxon>Rhodospirillales</taxon>
        <taxon>Azospirillaceae</taxon>
        <taxon>Rhodocista</taxon>
    </lineage>
</organism>
<feature type="transmembrane region" description="Helical" evidence="1">
    <location>
        <begin position="12"/>
        <end position="32"/>
    </location>
</feature>
<evidence type="ECO:0000313" key="2">
    <source>
        <dbReference type="EMBL" id="MFC7334106.1"/>
    </source>
</evidence>
<dbReference type="RefSeq" id="WP_377359668.1">
    <property type="nucleotide sequence ID" value="NZ_JBHTCM010000012.1"/>
</dbReference>
<evidence type="ECO:0000313" key="3">
    <source>
        <dbReference type="Proteomes" id="UP001596456"/>
    </source>
</evidence>
<accession>A0ABW2KXS9</accession>
<evidence type="ECO:0000256" key="1">
    <source>
        <dbReference type="SAM" id="Phobius"/>
    </source>
</evidence>
<sequence>MDADGGVSGDVMWFLAMLIAVFAVAAIVTVVAQRRPRRTAVEAMPDRTAGERPR</sequence>
<protein>
    <submittedName>
        <fullName evidence="2">Uncharacterized protein</fullName>
    </submittedName>
</protein>
<keyword evidence="3" id="KW-1185">Reference proteome</keyword>
<proteinExistence type="predicted"/>
<keyword evidence="1" id="KW-1133">Transmembrane helix</keyword>
<reference evidence="3" key="1">
    <citation type="journal article" date="2019" name="Int. J. Syst. Evol. Microbiol.">
        <title>The Global Catalogue of Microorganisms (GCM) 10K type strain sequencing project: providing services to taxonomists for standard genome sequencing and annotation.</title>
        <authorList>
            <consortium name="The Broad Institute Genomics Platform"/>
            <consortium name="The Broad Institute Genome Sequencing Center for Infectious Disease"/>
            <person name="Wu L."/>
            <person name="Ma J."/>
        </authorList>
    </citation>
    <scope>NUCLEOTIDE SEQUENCE [LARGE SCALE GENOMIC DNA]</scope>
    <source>
        <strain evidence="3">CGMCC 1.16275</strain>
    </source>
</reference>
<dbReference type="Proteomes" id="UP001596456">
    <property type="component" value="Unassembled WGS sequence"/>
</dbReference>
<comment type="caution">
    <text evidence="2">The sequence shown here is derived from an EMBL/GenBank/DDBJ whole genome shotgun (WGS) entry which is preliminary data.</text>
</comment>
<keyword evidence="1" id="KW-0472">Membrane</keyword>
<keyword evidence="1" id="KW-0812">Transmembrane</keyword>